<sequence length="296" mass="33683">MGLCTSKPSVVGSPVAGSPEHYLTHTAEQTTPSTPSSPEAPMSPSLHGLVALGSPRASSSPRPLSPLVELNTSDLIKQKKQLWQRVQHDGAQFRSTPEERKQFKTALITLWGEQYRPERQQRWNGMMQRMAQMKWNHPELKYMATEDLVALQAWTTDDYEVVQDVLEKEARPTAHGLAFAKCIISALHSLPEEYSYQGTVFTGEDQLPDWVSERYQERSITTDRRFFAASETKNASWQGMAVEWESNSTTGKRISMFSERPNEQEVLFPPGTRFQVTRIEENETHPRLKIYQSQIA</sequence>
<protein>
    <recommendedName>
        <fullName evidence="2">NAD(+)--protein-arginine ADP-ribosyltransferase</fullName>
        <ecNumber evidence="2">2.4.2.31</ecNumber>
    </recommendedName>
</protein>
<organism evidence="8 9">
    <name type="scientific">Xanthomonas axonopodis pv. melhusii</name>
    <dbReference type="NCBI Taxonomy" id="487834"/>
    <lineage>
        <taxon>Bacteria</taxon>
        <taxon>Pseudomonadati</taxon>
        <taxon>Pseudomonadota</taxon>
        <taxon>Gammaproteobacteria</taxon>
        <taxon>Lysobacterales</taxon>
        <taxon>Lysobacteraceae</taxon>
        <taxon>Xanthomonas</taxon>
    </lineage>
</organism>
<accession>A0A1T1P7Z0</accession>
<dbReference type="GO" id="GO:0106274">
    <property type="term" value="F:NAD+-protein-arginine ADP-ribosyltransferase activity"/>
    <property type="evidence" value="ECO:0007669"/>
    <property type="project" value="UniProtKB-EC"/>
</dbReference>
<evidence type="ECO:0000256" key="2">
    <source>
        <dbReference type="ARBA" id="ARBA00012031"/>
    </source>
</evidence>
<feature type="region of interest" description="Disordered" evidence="7">
    <location>
        <begin position="1"/>
        <end position="20"/>
    </location>
</feature>
<evidence type="ECO:0000256" key="7">
    <source>
        <dbReference type="SAM" id="MobiDB-lite"/>
    </source>
</evidence>
<reference evidence="8 9" key="1">
    <citation type="submission" date="2015-12" db="EMBL/GenBank/DDBJ databases">
        <authorList>
            <person name="Shamseldin A."/>
            <person name="Moawad H."/>
            <person name="Abd El-Rahim W.M."/>
            <person name="Sadowsky M.J."/>
        </authorList>
    </citation>
    <scope>NUCLEOTIDE SEQUENCE [LARGE SCALE GENOMIC DNA]</scope>
    <source>
        <strain evidence="8 9">LMG9050</strain>
    </source>
</reference>
<dbReference type="EC" id="2.4.2.31" evidence="2"/>
<keyword evidence="3" id="KW-0328">Glycosyltransferase</keyword>
<evidence type="ECO:0000313" key="9">
    <source>
        <dbReference type="Proteomes" id="UP000190559"/>
    </source>
</evidence>
<dbReference type="GO" id="GO:0016779">
    <property type="term" value="F:nucleotidyltransferase activity"/>
    <property type="evidence" value="ECO:0007669"/>
    <property type="project" value="UniProtKB-KW"/>
</dbReference>
<evidence type="ECO:0000313" key="8">
    <source>
        <dbReference type="EMBL" id="OOW71576.1"/>
    </source>
</evidence>
<dbReference type="Gene3D" id="3.90.176.10">
    <property type="entry name" value="Toxin ADP-ribosyltransferase, Chain A, domain 1"/>
    <property type="match status" value="1"/>
</dbReference>
<comment type="similarity">
    <text evidence="1">Belongs to the Arg-specific ADP-ribosyltransferase family.</text>
</comment>
<feature type="compositionally biased region" description="Low complexity" evidence="7">
    <location>
        <begin position="54"/>
        <end position="66"/>
    </location>
</feature>
<evidence type="ECO:0000256" key="1">
    <source>
        <dbReference type="ARBA" id="ARBA00009558"/>
    </source>
</evidence>
<evidence type="ECO:0000256" key="4">
    <source>
        <dbReference type="ARBA" id="ARBA00022679"/>
    </source>
</evidence>
<keyword evidence="4" id="KW-0808">Transferase</keyword>
<dbReference type="InterPro" id="IPR000768">
    <property type="entry name" value="ART"/>
</dbReference>
<dbReference type="NCBIfam" id="NF041404">
    <property type="entry name" value="XopAI"/>
    <property type="match status" value="1"/>
</dbReference>
<comment type="catalytic activity">
    <reaction evidence="6">
        <text>L-arginyl-[protein] + NAD(+) = N(omega)-(ADP-D-ribosyl)-L-arginyl-[protein] + nicotinamide + H(+)</text>
        <dbReference type="Rhea" id="RHEA:19149"/>
        <dbReference type="Rhea" id="RHEA-COMP:10532"/>
        <dbReference type="Rhea" id="RHEA-COMP:15087"/>
        <dbReference type="ChEBI" id="CHEBI:15378"/>
        <dbReference type="ChEBI" id="CHEBI:17154"/>
        <dbReference type="ChEBI" id="CHEBI:29965"/>
        <dbReference type="ChEBI" id="CHEBI:57540"/>
        <dbReference type="ChEBI" id="CHEBI:142554"/>
        <dbReference type="EC" id="2.4.2.31"/>
    </reaction>
</comment>
<dbReference type="PROSITE" id="PS51996">
    <property type="entry name" value="TR_MART"/>
    <property type="match status" value="1"/>
</dbReference>
<dbReference type="Pfam" id="PF01129">
    <property type="entry name" value="ART"/>
    <property type="match status" value="1"/>
</dbReference>
<dbReference type="AlphaFoldDB" id="A0A1T1P7Z0"/>
<evidence type="ECO:0000256" key="5">
    <source>
        <dbReference type="ARBA" id="ARBA00022695"/>
    </source>
</evidence>
<name>A0A1T1P7Z0_9XANT</name>
<dbReference type="SUPFAM" id="SSF56399">
    <property type="entry name" value="ADP-ribosylation"/>
    <property type="match status" value="1"/>
</dbReference>
<evidence type="ECO:0000256" key="6">
    <source>
        <dbReference type="ARBA" id="ARBA00047597"/>
    </source>
</evidence>
<proteinExistence type="inferred from homology"/>
<comment type="caution">
    <text evidence="8">The sequence shown here is derived from an EMBL/GenBank/DDBJ whole genome shotgun (WGS) entry which is preliminary data.</text>
</comment>
<dbReference type="Proteomes" id="UP000190559">
    <property type="component" value="Unassembled WGS sequence"/>
</dbReference>
<feature type="region of interest" description="Disordered" evidence="7">
    <location>
        <begin position="25"/>
        <end position="66"/>
    </location>
</feature>
<keyword evidence="5" id="KW-0548">Nucleotidyltransferase</keyword>
<dbReference type="EMBL" id="LOJW01000009">
    <property type="protein sequence ID" value="OOW71576.1"/>
    <property type="molecule type" value="Genomic_DNA"/>
</dbReference>
<feature type="compositionally biased region" description="Low complexity" evidence="7">
    <location>
        <begin position="26"/>
        <end position="45"/>
    </location>
</feature>
<gene>
    <name evidence="8" type="ORF">Xmlh_08230</name>
</gene>
<evidence type="ECO:0000256" key="3">
    <source>
        <dbReference type="ARBA" id="ARBA00022676"/>
    </source>
</evidence>
<dbReference type="RefSeq" id="WP_003491086.1">
    <property type="nucleotide sequence ID" value="NZ_LOJW01000009.1"/>
</dbReference>